<keyword evidence="4" id="KW-1185">Reference proteome</keyword>
<dbReference type="CDD" id="cd09276">
    <property type="entry name" value="Rnase_HI_RT_non_LTR"/>
    <property type="match status" value="1"/>
</dbReference>
<dbReference type="OMA" id="CTHARNT"/>
<dbReference type="PROSITE" id="PS50879">
    <property type="entry name" value="RNASE_H_1"/>
    <property type="match status" value="1"/>
</dbReference>
<dbReference type="Proteomes" id="UP000002852">
    <property type="component" value="Unassembled WGS sequence"/>
</dbReference>
<reference evidence="4" key="1">
    <citation type="submission" date="2012-01" db="EMBL/GenBank/DDBJ databases">
        <authorList>
            <person name="Walter R."/>
            <person name="Schartl M."/>
            <person name="Warren W."/>
        </authorList>
    </citation>
    <scope>NUCLEOTIDE SEQUENCE [LARGE SCALE GENOMIC DNA]</scope>
    <source>
        <strain evidence="4">JP 163 A</strain>
    </source>
</reference>
<accession>A0A3B5RBW9</accession>
<reference evidence="4" key="2">
    <citation type="journal article" date="2013" name="Nat. Genet.">
        <title>The genome of the platyfish, Xiphophorus maculatus, provides insights into evolutionary adaptation and several complex traits.</title>
        <authorList>
            <person name="Schartl M."/>
            <person name="Walter R.B."/>
            <person name="Shen Y."/>
            <person name="Garcia T."/>
            <person name="Catchen J."/>
            <person name="Amores A."/>
            <person name="Braasch I."/>
            <person name="Chalopin D."/>
            <person name="Volff J.N."/>
            <person name="Lesch K.P."/>
            <person name="Bisazza A."/>
            <person name="Minx P."/>
            <person name="Hillier L."/>
            <person name="Wilson R.K."/>
            <person name="Fuerstenberg S."/>
            <person name="Boore J."/>
            <person name="Searle S."/>
            <person name="Postlethwait J.H."/>
            <person name="Warren W.C."/>
        </authorList>
    </citation>
    <scope>NUCLEOTIDE SEQUENCE [LARGE SCALE GENOMIC DNA]</scope>
    <source>
        <strain evidence="4">JP 163 A</strain>
    </source>
</reference>
<dbReference type="SUPFAM" id="SSF56219">
    <property type="entry name" value="DNase I-like"/>
    <property type="match status" value="1"/>
</dbReference>
<organism evidence="3 4">
    <name type="scientific">Xiphophorus maculatus</name>
    <name type="common">Southern platyfish</name>
    <name type="synonym">Platypoecilus maculatus</name>
    <dbReference type="NCBI Taxonomy" id="8083"/>
    <lineage>
        <taxon>Eukaryota</taxon>
        <taxon>Metazoa</taxon>
        <taxon>Chordata</taxon>
        <taxon>Craniata</taxon>
        <taxon>Vertebrata</taxon>
        <taxon>Euteleostomi</taxon>
        <taxon>Actinopterygii</taxon>
        <taxon>Neopterygii</taxon>
        <taxon>Teleostei</taxon>
        <taxon>Neoteleostei</taxon>
        <taxon>Acanthomorphata</taxon>
        <taxon>Ovalentaria</taxon>
        <taxon>Atherinomorphae</taxon>
        <taxon>Cyprinodontiformes</taxon>
        <taxon>Poeciliidae</taxon>
        <taxon>Poeciliinae</taxon>
        <taxon>Xiphophorus</taxon>
    </lineage>
</organism>
<dbReference type="PANTHER" id="PTHR36688">
    <property type="entry name" value="ENDO/EXONUCLEASE/PHOSPHATASE DOMAIN-CONTAINING PROTEIN"/>
    <property type="match status" value="1"/>
</dbReference>
<dbReference type="Ensembl" id="ENSXMAT00000022798.1">
    <property type="protein sequence ID" value="ENSXMAP00000039351.1"/>
    <property type="gene ID" value="ENSXMAG00000021061.1"/>
</dbReference>
<evidence type="ECO:0000313" key="3">
    <source>
        <dbReference type="Ensembl" id="ENSXMAP00000039351.1"/>
    </source>
</evidence>
<evidence type="ECO:0008006" key="5">
    <source>
        <dbReference type="Google" id="ProtNLM"/>
    </source>
</evidence>
<dbReference type="InterPro" id="IPR036691">
    <property type="entry name" value="Endo/exonu/phosph_ase_sf"/>
</dbReference>
<dbReference type="Pfam" id="PF14529">
    <property type="entry name" value="Exo_endo_phos_2"/>
    <property type="match status" value="1"/>
</dbReference>
<name>A0A3B5RBW9_XIPMA</name>
<dbReference type="InterPro" id="IPR043502">
    <property type="entry name" value="DNA/RNA_pol_sf"/>
</dbReference>
<dbReference type="InterPro" id="IPR052560">
    <property type="entry name" value="RdDP_mobile_element"/>
</dbReference>
<sequence>MLILQWNARSLLANGQEFKGYLNYLKNKPDIICIQETWLKPELDFVIRGYNSIRRDREQESGGGCVIFIKQGIQYRFLGKGASLEWLSVEIWINKESINILNFYNPCKKLDLEEMEEMFKNIGRKFICCGDFNAYSTLWGNRNDANGEVVEDVMDRKHLVCINNGEGTRINIRNGSESALDLTLVSKNLAGISKWKILRESTIGSDHYPILIEIGKEIGKSVNENLERWIFGNVDWEKYKIINDEEMQNVNIDLDVDMVNSSICEAILGAARETIQRKKGKYKKKIVPWWTKECDGAIKYRNKAFRLLKRNQNFQNFIEYKRSQALVKRTVKNAKKVYWSNFCDSVGRETKISKVWGMIKRMNGIRREYGYPVLKDGNVIAVTEEEKANMLVKNFVKVHSCNNLSAEENRRRNCTINENINLLEENVRNNDVLNSPFSLFELNNALGKLKNSSPGKDNISYIMVNKLSNSSKKVLLEFYNKIWEVGILPVAWKEAIIVPILKPGKDQSNPASYRPIALTSHICKIMERMVNERLSYFVEKRGYLSKCQSGFRKGRSTMDPLLCLEHEIRKGQVNKESVVAVFFDIEKAYDMMWKDGFLIKLKKMGINGSMFYWIKDFLQDRSIQVRIGQQLSEKFFVENGTPQGSIVSPLFFSIMINDMFDNLESGMGFSLFADDGAIWKRGKNLKFIVKKIQEAISIIEDWSFKWGFKISIDKTKTLFFTRKKASENLKLQIYNRELERVREFKFLGLWLDEKLTWKNHIQKVVNKCKRVLNVMRCLVGSEWGAERKALKSIYTGLIRSVFDYGSIVFGSASETLLKKLDSIQYQALRLCTGAVRTTPTSALLIEMGEMPLNLRRLQLKSNYWCNLKGHDGNHPCQVILKSSWEKEKKKLNSFGWEIENVIKDFGLSGINISQTVPLSPVYPSLFHNNVVDLTLLEKRKGENISDPYLVQSYLDSKYYGYVHVFTDASKNSNSSNGVSFIVPEFKVKKCKRITDGVSVYTGEMMGIILALGWIEEVRPLRSIVCSDSSSSLYSLKNNHANSRPDLLLEIQLITYRIQAMGLLVIFTWIPSHIGIRGNELADKYAKQASKYSDIDILVPFSREEIKSIIKQKVKERWQRQWEEDRNGRWLYSIQRKVGAMRRTGRNRKEETVISRLRFGHTRLNSNLFKIGKHRTGSCDFCGQEETVKHVLLFCTKYSVERRKLVSRLQENKLQLNLQDILGKNSNSEDISYLINYLKKTKLIEKI</sequence>
<dbReference type="STRING" id="8083.ENSXMAP00000039351"/>
<dbReference type="InterPro" id="IPR002156">
    <property type="entry name" value="RNaseH_domain"/>
</dbReference>
<reference evidence="3" key="3">
    <citation type="submission" date="2025-08" db="UniProtKB">
        <authorList>
            <consortium name="Ensembl"/>
        </authorList>
    </citation>
    <scope>IDENTIFICATION</scope>
    <source>
        <strain evidence="3">JP 163 A</strain>
    </source>
</reference>
<evidence type="ECO:0000259" key="1">
    <source>
        <dbReference type="PROSITE" id="PS50878"/>
    </source>
</evidence>
<dbReference type="SUPFAM" id="SSF56672">
    <property type="entry name" value="DNA/RNA polymerases"/>
    <property type="match status" value="1"/>
</dbReference>
<dbReference type="InterPro" id="IPR000477">
    <property type="entry name" value="RT_dom"/>
</dbReference>
<dbReference type="GO" id="GO:0006259">
    <property type="term" value="P:DNA metabolic process"/>
    <property type="evidence" value="ECO:0007669"/>
    <property type="project" value="UniProtKB-ARBA"/>
</dbReference>
<dbReference type="SUPFAM" id="SSF53098">
    <property type="entry name" value="Ribonuclease H-like"/>
    <property type="match status" value="1"/>
</dbReference>
<evidence type="ECO:0000259" key="2">
    <source>
        <dbReference type="PROSITE" id="PS50879"/>
    </source>
</evidence>
<dbReference type="AlphaFoldDB" id="A0A3B5RBW9"/>
<feature type="domain" description="Reverse transcriptase" evidence="1">
    <location>
        <begin position="481"/>
        <end position="751"/>
    </location>
</feature>
<feature type="domain" description="RNase H type-1" evidence="2">
    <location>
        <begin position="958"/>
        <end position="1090"/>
    </location>
</feature>
<dbReference type="Gene3D" id="3.30.420.10">
    <property type="entry name" value="Ribonuclease H-like superfamily/Ribonuclease H"/>
    <property type="match status" value="1"/>
</dbReference>
<protein>
    <recommendedName>
        <fullName evidence="5">Reverse transcriptase domain-containing protein</fullName>
    </recommendedName>
</protein>
<dbReference type="InterPro" id="IPR012337">
    <property type="entry name" value="RNaseH-like_sf"/>
</dbReference>
<dbReference type="Pfam" id="PF00078">
    <property type="entry name" value="RVT_1"/>
    <property type="match status" value="1"/>
</dbReference>
<reference evidence="3" key="4">
    <citation type="submission" date="2025-09" db="UniProtKB">
        <authorList>
            <consortium name="Ensembl"/>
        </authorList>
    </citation>
    <scope>IDENTIFICATION</scope>
    <source>
        <strain evidence="3">JP 163 A</strain>
    </source>
</reference>
<dbReference type="GO" id="GO:0003676">
    <property type="term" value="F:nucleic acid binding"/>
    <property type="evidence" value="ECO:0007669"/>
    <property type="project" value="InterPro"/>
</dbReference>
<dbReference type="InterPro" id="IPR036397">
    <property type="entry name" value="RNaseH_sf"/>
</dbReference>
<dbReference type="Gene3D" id="3.60.10.10">
    <property type="entry name" value="Endonuclease/exonuclease/phosphatase"/>
    <property type="match status" value="1"/>
</dbReference>
<dbReference type="Pfam" id="PF00075">
    <property type="entry name" value="RNase_H"/>
    <property type="match status" value="1"/>
</dbReference>
<dbReference type="InParanoid" id="A0A3B5RBW9"/>
<proteinExistence type="predicted"/>
<dbReference type="GO" id="GO:0004523">
    <property type="term" value="F:RNA-DNA hybrid ribonuclease activity"/>
    <property type="evidence" value="ECO:0007669"/>
    <property type="project" value="InterPro"/>
</dbReference>
<dbReference type="PROSITE" id="PS50878">
    <property type="entry name" value="RT_POL"/>
    <property type="match status" value="1"/>
</dbReference>
<evidence type="ECO:0000313" key="4">
    <source>
        <dbReference type="Proteomes" id="UP000002852"/>
    </source>
</evidence>
<dbReference type="PANTHER" id="PTHR36688:SF2">
    <property type="entry name" value="ENDONUCLEASE_EXONUCLEASE_PHOSPHATASE DOMAIN-CONTAINING PROTEIN"/>
    <property type="match status" value="1"/>
</dbReference>
<dbReference type="InterPro" id="IPR005135">
    <property type="entry name" value="Endo/exonuclease/phosphatase"/>
</dbReference>
<dbReference type="CDD" id="cd01650">
    <property type="entry name" value="RT_nLTR_like"/>
    <property type="match status" value="1"/>
</dbReference>
<dbReference type="GeneTree" id="ENSGT01060000248530"/>